<evidence type="ECO:0000256" key="1">
    <source>
        <dbReference type="SAM" id="Phobius"/>
    </source>
</evidence>
<keyword evidence="1" id="KW-1133">Transmembrane helix</keyword>
<dbReference type="Gramene" id="OB01G50700.1">
    <property type="protein sequence ID" value="OB01G50700.1"/>
    <property type="gene ID" value="OB01G50700"/>
</dbReference>
<reference evidence="2" key="1">
    <citation type="journal article" date="2013" name="Nat. Commun.">
        <title>Whole-genome sequencing of Oryza brachyantha reveals mechanisms underlying Oryza genome evolution.</title>
        <authorList>
            <person name="Chen J."/>
            <person name="Huang Q."/>
            <person name="Gao D."/>
            <person name="Wang J."/>
            <person name="Lang Y."/>
            <person name="Liu T."/>
            <person name="Li B."/>
            <person name="Bai Z."/>
            <person name="Luis Goicoechea J."/>
            <person name="Liang C."/>
            <person name="Chen C."/>
            <person name="Zhang W."/>
            <person name="Sun S."/>
            <person name="Liao Y."/>
            <person name="Zhang X."/>
            <person name="Yang L."/>
            <person name="Song C."/>
            <person name="Wang M."/>
            <person name="Shi J."/>
            <person name="Liu G."/>
            <person name="Liu J."/>
            <person name="Zhou H."/>
            <person name="Zhou W."/>
            <person name="Yu Q."/>
            <person name="An N."/>
            <person name="Chen Y."/>
            <person name="Cai Q."/>
            <person name="Wang B."/>
            <person name="Liu B."/>
            <person name="Min J."/>
            <person name="Huang Y."/>
            <person name="Wu H."/>
            <person name="Li Z."/>
            <person name="Zhang Y."/>
            <person name="Yin Y."/>
            <person name="Song W."/>
            <person name="Jiang J."/>
            <person name="Jackson S.A."/>
            <person name="Wing R.A."/>
            <person name="Wang J."/>
            <person name="Chen M."/>
        </authorList>
    </citation>
    <scope>NUCLEOTIDE SEQUENCE [LARGE SCALE GENOMIC DNA]</scope>
    <source>
        <strain evidence="2">cv. IRGC 101232</strain>
    </source>
</reference>
<protein>
    <submittedName>
        <fullName evidence="2">Uncharacterized protein</fullName>
    </submittedName>
</protein>
<dbReference type="EnsemblPlants" id="OB01G50700.1">
    <property type="protein sequence ID" value="OB01G50700.1"/>
    <property type="gene ID" value="OB01G50700"/>
</dbReference>
<accession>J3L764</accession>
<feature type="transmembrane region" description="Helical" evidence="1">
    <location>
        <begin position="44"/>
        <end position="60"/>
    </location>
</feature>
<keyword evidence="1" id="KW-0472">Membrane</keyword>
<keyword evidence="1" id="KW-0812">Transmembrane</keyword>
<name>J3L764_ORYBR</name>
<organism evidence="2">
    <name type="scientific">Oryza brachyantha</name>
    <name type="common">malo sina</name>
    <dbReference type="NCBI Taxonomy" id="4533"/>
    <lineage>
        <taxon>Eukaryota</taxon>
        <taxon>Viridiplantae</taxon>
        <taxon>Streptophyta</taxon>
        <taxon>Embryophyta</taxon>
        <taxon>Tracheophyta</taxon>
        <taxon>Spermatophyta</taxon>
        <taxon>Magnoliopsida</taxon>
        <taxon>Liliopsida</taxon>
        <taxon>Poales</taxon>
        <taxon>Poaceae</taxon>
        <taxon>BOP clade</taxon>
        <taxon>Oryzoideae</taxon>
        <taxon>Oryzeae</taxon>
        <taxon>Oryzinae</taxon>
        <taxon>Oryza</taxon>
    </lineage>
</organism>
<evidence type="ECO:0000313" key="3">
    <source>
        <dbReference type="Proteomes" id="UP000006038"/>
    </source>
</evidence>
<dbReference type="HOGENOM" id="CLU_2853310_0_0_1"/>
<reference evidence="2" key="2">
    <citation type="submission" date="2013-04" db="UniProtKB">
        <authorList>
            <consortium name="EnsemblPlants"/>
        </authorList>
    </citation>
    <scope>IDENTIFICATION</scope>
</reference>
<dbReference type="AlphaFoldDB" id="J3L764"/>
<proteinExistence type="predicted"/>
<dbReference type="Proteomes" id="UP000006038">
    <property type="component" value="Chromosome 1"/>
</dbReference>
<evidence type="ECO:0000313" key="2">
    <source>
        <dbReference type="EnsemblPlants" id="OB01G50700.1"/>
    </source>
</evidence>
<keyword evidence="3" id="KW-1185">Reference proteome</keyword>
<sequence>MTIILDASRIYKQIYSWLRTSCSSTYVWPVGSSSSFHALNKHRILYFIYIYPVPCVQYYITANWH</sequence>